<feature type="domain" description="ABC transporter" evidence="11">
    <location>
        <begin position="1012"/>
        <end position="1239"/>
    </location>
</feature>
<dbReference type="CDD" id="cd03244">
    <property type="entry name" value="ABCC_MRP_domain2"/>
    <property type="match status" value="1"/>
</dbReference>
<dbReference type="SUPFAM" id="SSF90123">
    <property type="entry name" value="ABC transporter transmembrane region"/>
    <property type="match status" value="2"/>
</dbReference>
<dbReference type="CDD" id="cd03250">
    <property type="entry name" value="ABCC_MRP_domain1"/>
    <property type="match status" value="1"/>
</dbReference>
<name>A0A195FVL0_9HYME</name>
<feature type="transmembrane region" description="Helical" evidence="10">
    <location>
        <begin position="271"/>
        <end position="289"/>
    </location>
</feature>
<comment type="subcellular location">
    <subcellularLocation>
        <location evidence="1">Membrane</location>
        <topology evidence="1">Multi-pass membrane protein</topology>
    </subcellularLocation>
</comment>
<keyword evidence="6" id="KW-0067">ATP-binding</keyword>
<evidence type="ECO:0000256" key="5">
    <source>
        <dbReference type="ARBA" id="ARBA00022741"/>
    </source>
</evidence>
<evidence type="ECO:0008006" key="15">
    <source>
        <dbReference type="Google" id="ProtNLM"/>
    </source>
</evidence>
<evidence type="ECO:0000259" key="12">
    <source>
        <dbReference type="PROSITE" id="PS50929"/>
    </source>
</evidence>
<feature type="transmembrane region" description="Helical" evidence="10">
    <location>
        <begin position="671"/>
        <end position="691"/>
    </location>
</feature>
<protein>
    <recommendedName>
        <fullName evidence="15">Multidrug resistance-associated protein lethal(2)03659</fullName>
    </recommendedName>
</protein>
<dbReference type="InterPro" id="IPR011527">
    <property type="entry name" value="ABC1_TM_dom"/>
</dbReference>
<keyword evidence="5" id="KW-0547">Nucleotide-binding</keyword>
<evidence type="ECO:0000256" key="4">
    <source>
        <dbReference type="ARBA" id="ARBA00022692"/>
    </source>
</evidence>
<dbReference type="EMBL" id="KQ981219">
    <property type="protein sequence ID" value="KYN44461.1"/>
    <property type="molecule type" value="Genomic_DNA"/>
</dbReference>
<feature type="transmembrane region" description="Helical" evidence="10">
    <location>
        <begin position="232"/>
        <end position="259"/>
    </location>
</feature>
<feature type="transmembrane region" description="Helical" evidence="10">
    <location>
        <begin position="730"/>
        <end position="756"/>
    </location>
</feature>
<dbReference type="GO" id="GO:0016020">
    <property type="term" value="C:membrane"/>
    <property type="evidence" value="ECO:0007669"/>
    <property type="project" value="UniProtKB-SubCell"/>
</dbReference>
<organism evidence="13 14">
    <name type="scientific">Trachymyrmex septentrionalis</name>
    <dbReference type="NCBI Taxonomy" id="34720"/>
    <lineage>
        <taxon>Eukaryota</taxon>
        <taxon>Metazoa</taxon>
        <taxon>Ecdysozoa</taxon>
        <taxon>Arthropoda</taxon>
        <taxon>Hexapoda</taxon>
        <taxon>Insecta</taxon>
        <taxon>Pterygota</taxon>
        <taxon>Neoptera</taxon>
        <taxon>Endopterygota</taxon>
        <taxon>Hymenoptera</taxon>
        <taxon>Apocrita</taxon>
        <taxon>Aculeata</taxon>
        <taxon>Formicoidea</taxon>
        <taxon>Formicidae</taxon>
        <taxon>Myrmicinae</taxon>
        <taxon>Trachymyrmex</taxon>
    </lineage>
</organism>
<feature type="transmembrane region" description="Helical" evidence="10">
    <location>
        <begin position="1222"/>
        <end position="1240"/>
    </location>
</feature>
<dbReference type="GO" id="GO:0005524">
    <property type="term" value="F:ATP binding"/>
    <property type="evidence" value="ECO:0007669"/>
    <property type="project" value="UniProtKB-KW"/>
</dbReference>
<dbReference type="FunFam" id="1.20.1560.10:FF:000014">
    <property type="entry name" value="Multidrug resistance-associated protein member 4"/>
    <property type="match status" value="1"/>
</dbReference>
<evidence type="ECO:0000256" key="2">
    <source>
        <dbReference type="ARBA" id="ARBA00009726"/>
    </source>
</evidence>
<keyword evidence="8 10" id="KW-0472">Membrane</keyword>
<dbReference type="SUPFAM" id="SSF52540">
    <property type="entry name" value="P-loop containing nucleoside triphosphate hydrolases"/>
    <property type="match status" value="2"/>
</dbReference>
<dbReference type="Proteomes" id="UP000078541">
    <property type="component" value="Unassembled WGS sequence"/>
</dbReference>
<keyword evidence="7 10" id="KW-1133">Transmembrane helix</keyword>
<accession>A0A195FVL0</accession>
<evidence type="ECO:0000313" key="13">
    <source>
        <dbReference type="EMBL" id="KYN44461.1"/>
    </source>
</evidence>
<sequence length="1241" mass="140847">MKVLIKCFGLKIILYGICATFAEIAIRGVLQPLLVGQMLHYFNSMDVDKLHAYSYAVGIILCSAFNVFVTHLTLMGITHMSLKIRVACYSLIYRKTLKMTRTALSETTIGQIVNLLSNDINRFEVYLIFLHSLWFGPLETIILTYVMYYVIDIGVASIIGVAALLMFIPLQVWLGKKSSELRSRIAIKTDERVRFTNEIISGIQAIKMYTWENPFSALIEKARKMEINIIRWASYIKGVSTSFIIFTTRISLFITVLAYTLFGYEITVEKVFMISACYSCLCLSMAMFLPQGIRGAAEMIVTVKRLKKFLMCDELISSKIETKKTSKENNKDAKKNNKESVKENNKKNAKHQKEANAKEDLTEQNKKDYTIVDEPKCVEYSISIKNGSAKWQDYERENTLHNININVRPNELIAVVGQVGAGKSSLMNVILKELRLHKGFIQINGKMAYASQEPWLFAGSVRQNILFGRKMDQIRYNHVVEVCQLKRDFSLLPYGDKTIIGERGISLSGGQRARVNLARAVYADADIYLMDDPLSAVDAHVGKYMFEKCISKYLGNKTRILVTHQLQYLRNVDRIIVLKNGTIQAEGTYDELISMRVDFGRLLENQWEANEKFSPPLLASASRRNSHTSSIKSLNSFMIDDTSKQGPAEVAEMRTVGNVSGRVYTNYLRAGGNWCVISIVAMLFISTQLAASSTDFFLAQWIEIEEHFMNQTENGVVEDPRSPLTRMQCIYIYSGLIVLTICITLIRSWIFFWTCMRSSVRLHDRMFRSISRATMRFFNTNTSGRILNRFSKDMGGVDEMLPTLFMDSVQINLWMLSITVLVAISNVWLLIPTAFVGIVFYYLRAFYLATSRSVKRLEGTTRSPVFAHLNATLQGLSTIRAFGAETTLIKEFDNHQDLHSSATYIFIASTRAFGLWLDIVCILYIALVTLSFLMLDNYGRGSRNGEYVGLAITQSINITGIFQWGMRQSAELENQMTSVERILEYSKVDSEPPLKSIPDKKPKSEWPQRGKIEFKNVFLRYAPLEPPVLKDLTFVIFPREKVGIVGRTGAGKSSLIQALFRLANVDGLIEIDEVDTSQIGLHDLRSKISIIPQEPYLFSGSLRRNLDPFNSYMDEVLWQALKEVELKELDLETHINEGGSNLSVGQRQLVCLARAIVRNNRILVLDEATANVDSQTDELIQITIKKKFQNCTVLTIAHRLNTVMDSDRILVIDAGSVVVSQFFYDLIFLCIFSIASIIEFK</sequence>
<keyword evidence="14" id="KW-1185">Reference proteome</keyword>
<feature type="domain" description="ABC transporter" evidence="11">
    <location>
        <begin position="382"/>
        <end position="605"/>
    </location>
</feature>
<dbReference type="FunFam" id="3.40.50.300:FF:000482">
    <property type="entry name" value="Multidrug resistance-associated protein member 4"/>
    <property type="match status" value="1"/>
</dbReference>
<dbReference type="PROSITE" id="PS50929">
    <property type="entry name" value="ABC_TM1F"/>
    <property type="match status" value="2"/>
</dbReference>
<evidence type="ECO:0000259" key="11">
    <source>
        <dbReference type="PROSITE" id="PS50893"/>
    </source>
</evidence>
<evidence type="ECO:0000256" key="10">
    <source>
        <dbReference type="SAM" id="Phobius"/>
    </source>
</evidence>
<gene>
    <name evidence="13" type="ORF">ALC56_01159</name>
</gene>
<dbReference type="InterPro" id="IPR027417">
    <property type="entry name" value="P-loop_NTPase"/>
</dbReference>
<dbReference type="GO" id="GO:0016887">
    <property type="term" value="F:ATP hydrolysis activity"/>
    <property type="evidence" value="ECO:0007669"/>
    <property type="project" value="InterPro"/>
</dbReference>
<dbReference type="PROSITE" id="PS50893">
    <property type="entry name" value="ABC_TRANSPORTER_2"/>
    <property type="match status" value="2"/>
</dbReference>
<keyword evidence="3" id="KW-0813">Transport</keyword>
<comment type="similarity">
    <text evidence="2">Belongs to the ABC transporter superfamily. ABCC family. Conjugate transporter (TC 3.A.1.208) subfamily.</text>
</comment>
<dbReference type="Pfam" id="PF00005">
    <property type="entry name" value="ABC_tran"/>
    <property type="match status" value="2"/>
</dbReference>
<dbReference type="PROSITE" id="PS00211">
    <property type="entry name" value="ABC_TRANSPORTER_1"/>
    <property type="match status" value="2"/>
</dbReference>
<feature type="transmembrane region" description="Helical" evidence="10">
    <location>
        <begin position="153"/>
        <end position="174"/>
    </location>
</feature>
<dbReference type="Gene3D" id="1.20.1560.10">
    <property type="entry name" value="ABC transporter type 1, transmembrane domain"/>
    <property type="match status" value="2"/>
</dbReference>
<evidence type="ECO:0000256" key="6">
    <source>
        <dbReference type="ARBA" id="ARBA00022840"/>
    </source>
</evidence>
<feature type="transmembrane region" description="Helical" evidence="10">
    <location>
        <begin position="12"/>
        <end position="30"/>
    </location>
</feature>
<dbReference type="Gene3D" id="3.40.50.300">
    <property type="entry name" value="P-loop containing nucleotide triphosphate hydrolases"/>
    <property type="match status" value="2"/>
</dbReference>
<dbReference type="FunFam" id="3.40.50.300:FF:000163">
    <property type="entry name" value="Multidrug resistance-associated protein member 4"/>
    <property type="match status" value="1"/>
</dbReference>
<evidence type="ECO:0000256" key="1">
    <source>
        <dbReference type="ARBA" id="ARBA00004141"/>
    </source>
</evidence>
<dbReference type="InterPro" id="IPR017871">
    <property type="entry name" value="ABC_transporter-like_CS"/>
</dbReference>
<feature type="transmembrane region" description="Helical" evidence="10">
    <location>
        <begin position="813"/>
        <end position="843"/>
    </location>
</feature>
<dbReference type="SMART" id="SM00382">
    <property type="entry name" value="AAA"/>
    <property type="match status" value="2"/>
</dbReference>
<dbReference type="InterPro" id="IPR003593">
    <property type="entry name" value="AAA+_ATPase"/>
</dbReference>
<proteinExistence type="inferred from homology"/>
<feature type="transmembrane region" description="Helical" evidence="10">
    <location>
        <begin position="913"/>
        <end position="935"/>
    </location>
</feature>
<dbReference type="InterPro" id="IPR050173">
    <property type="entry name" value="ABC_transporter_C-like"/>
</dbReference>
<feature type="transmembrane region" description="Helical" evidence="10">
    <location>
        <begin position="125"/>
        <end position="147"/>
    </location>
</feature>
<evidence type="ECO:0000313" key="14">
    <source>
        <dbReference type="Proteomes" id="UP000078541"/>
    </source>
</evidence>
<dbReference type="FunFam" id="1.20.1560.10:FF:000026">
    <property type="entry name" value="Multidrug resistance-associated protein lethal(2)03659"/>
    <property type="match status" value="1"/>
</dbReference>
<evidence type="ECO:0000256" key="3">
    <source>
        <dbReference type="ARBA" id="ARBA00022448"/>
    </source>
</evidence>
<dbReference type="InterPro" id="IPR003439">
    <property type="entry name" value="ABC_transporter-like_ATP-bd"/>
</dbReference>
<dbReference type="STRING" id="34720.A0A195FVL0"/>
<dbReference type="PANTHER" id="PTHR24223">
    <property type="entry name" value="ATP-BINDING CASSETTE SUB-FAMILY C"/>
    <property type="match status" value="1"/>
</dbReference>
<feature type="domain" description="ABC transmembrane type-1" evidence="12">
    <location>
        <begin position="28"/>
        <end position="276"/>
    </location>
</feature>
<dbReference type="AlphaFoldDB" id="A0A195FVL0"/>
<reference evidence="13 14" key="1">
    <citation type="submission" date="2016-03" db="EMBL/GenBank/DDBJ databases">
        <title>Trachymyrmex septentrionalis WGS genome.</title>
        <authorList>
            <person name="Nygaard S."/>
            <person name="Hu H."/>
            <person name="Boomsma J."/>
            <person name="Zhang G."/>
        </authorList>
    </citation>
    <scope>NUCLEOTIDE SEQUENCE [LARGE SCALE GENOMIC DNA]</scope>
    <source>
        <strain evidence="13">Tsep2-gDNA-1</strain>
        <tissue evidence="13">Whole body</tissue>
    </source>
</reference>
<feature type="transmembrane region" description="Helical" evidence="10">
    <location>
        <begin position="50"/>
        <end position="75"/>
    </location>
</feature>
<feature type="domain" description="ABC transmembrane type-1" evidence="12">
    <location>
        <begin position="679"/>
        <end position="974"/>
    </location>
</feature>
<dbReference type="InterPro" id="IPR036640">
    <property type="entry name" value="ABC1_TM_sf"/>
</dbReference>
<dbReference type="Pfam" id="PF00664">
    <property type="entry name" value="ABC_membrane"/>
    <property type="match status" value="2"/>
</dbReference>
<keyword evidence="4 10" id="KW-0812">Transmembrane</keyword>
<evidence type="ECO:0000256" key="9">
    <source>
        <dbReference type="SAM" id="MobiDB-lite"/>
    </source>
</evidence>
<dbReference type="GO" id="GO:0140359">
    <property type="term" value="F:ABC-type transporter activity"/>
    <property type="evidence" value="ECO:0007669"/>
    <property type="project" value="InterPro"/>
</dbReference>
<feature type="region of interest" description="Disordered" evidence="9">
    <location>
        <begin position="324"/>
        <end position="361"/>
    </location>
</feature>
<evidence type="ECO:0000256" key="8">
    <source>
        <dbReference type="ARBA" id="ARBA00023136"/>
    </source>
</evidence>
<dbReference type="PANTHER" id="PTHR24223:SF456">
    <property type="entry name" value="MULTIDRUG RESISTANCE-ASSOCIATED PROTEIN LETHAL(2)03659"/>
    <property type="match status" value="1"/>
</dbReference>
<evidence type="ECO:0000256" key="7">
    <source>
        <dbReference type="ARBA" id="ARBA00022989"/>
    </source>
</evidence>